<dbReference type="InterPro" id="IPR011042">
    <property type="entry name" value="6-blade_b-propeller_TolB-like"/>
</dbReference>
<evidence type="ECO:0000313" key="3">
    <source>
        <dbReference type="EMBL" id="NIR74208.1"/>
    </source>
</evidence>
<dbReference type="PANTHER" id="PTHR33546:SF1">
    <property type="entry name" value="LARGE, MULTIFUNCTIONAL SECRETED PROTEIN"/>
    <property type="match status" value="1"/>
</dbReference>
<protein>
    <recommendedName>
        <fullName evidence="5">Glucose/arabinose dehydrogenase</fullName>
    </recommendedName>
</protein>
<evidence type="ECO:0000313" key="4">
    <source>
        <dbReference type="Proteomes" id="UP000702544"/>
    </source>
</evidence>
<reference evidence="3 4" key="1">
    <citation type="submission" date="2020-01" db="EMBL/GenBank/DDBJ databases">
        <title>Genomes assembled from Gulf of Kutch pelagic sediment metagenomes.</title>
        <authorList>
            <person name="Chandrashekar M."/>
            <person name="Mahajan M.S."/>
            <person name="Dave K.J."/>
            <person name="Vatsa P."/>
            <person name="Nathani N.M."/>
        </authorList>
    </citation>
    <scope>NUCLEOTIDE SEQUENCE [LARGE SCALE GENOMIC DNA]</scope>
    <source>
        <strain evidence="3">KS3-K002</strain>
    </source>
</reference>
<sequence>MSLRSPSIAFAFGSTLAAALWPGVGWGQRPGPILEVPPGFTVDLIAGDLPSPVALTFGPDGRLYVALRDAGRVVALEDIDGDRAIDRVVTAVDGLARPSDLAFRNGELWVLDSARVVRVRGPFGDGTGGREEIALDSLLAGGPPAASFAFFAGGVLVAIGAECETCPAGNLGSGIVVNLVAEDGEPRHWSRGLRRVAAMAVQPSTGVLWATETGPARWGSDLPADELNTIRAGRHYGWPYCYGNRIPTPEFADPARCDRTEPPVLTLPAGSAPTGIVFYGEDAFPSGYRGDAFIALAGSVAGPTFAEPRVARIRFVDGRPVALENFVTGWVGEAGRLGRPSHLAVGPGGALYVSDDLAGRVWRVSWVSGDIGEDEGG</sequence>
<dbReference type="Pfam" id="PF23500">
    <property type="entry name" value="DUF7133"/>
    <property type="match status" value="1"/>
</dbReference>
<dbReference type="Pfam" id="PF07995">
    <property type="entry name" value="GSDH"/>
    <property type="match status" value="1"/>
</dbReference>
<evidence type="ECO:0000259" key="2">
    <source>
        <dbReference type="Pfam" id="PF23500"/>
    </source>
</evidence>
<dbReference type="Gene3D" id="2.120.10.30">
    <property type="entry name" value="TolB, C-terminal domain"/>
    <property type="match status" value="1"/>
</dbReference>
<accession>A0AAE5CB77</accession>
<feature type="domain" description="DUF7133" evidence="2">
    <location>
        <begin position="34"/>
        <end position="131"/>
    </location>
</feature>
<evidence type="ECO:0000259" key="1">
    <source>
        <dbReference type="Pfam" id="PF07995"/>
    </source>
</evidence>
<feature type="domain" description="Glucose/Sorbosone dehydrogenase" evidence="1">
    <location>
        <begin position="182"/>
        <end position="360"/>
    </location>
</feature>
<name>A0AAE5CB77_9BACT</name>
<proteinExistence type="predicted"/>
<dbReference type="SUPFAM" id="SSF50952">
    <property type="entry name" value="Soluble quinoprotein glucose dehydrogenase"/>
    <property type="match status" value="1"/>
</dbReference>
<comment type="caution">
    <text evidence="3">The sequence shown here is derived from an EMBL/GenBank/DDBJ whole genome shotgun (WGS) entry which is preliminary data.</text>
</comment>
<dbReference type="InterPro" id="IPR011041">
    <property type="entry name" value="Quinoprot_gluc/sorb_DH_b-prop"/>
</dbReference>
<gene>
    <name evidence="3" type="ORF">GWO12_03715</name>
</gene>
<evidence type="ECO:0008006" key="5">
    <source>
        <dbReference type="Google" id="ProtNLM"/>
    </source>
</evidence>
<dbReference type="PANTHER" id="PTHR33546">
    <property type="entry name" value="LARGE, MULTIFUNCTIONAL SECRETED PROTEIN-RELATED"/>
    <property type="match status" value="1"/>
</dbReference>
<dbReference type="AlphaFoldDB" id="A0AAE5CB77"/>
<organism evidence="3 4">
    <name type="scientific">Candidatus Kutchimonas denitrificans</name>
    <dbReference type="NCBI Taxonomy" id="3056748"/>
    <lineage>
        <taxon>Bacteria</taxon>
        <taxon>Pseudomonadati</taxon>
        <taxon>Gemmatimonadota</taxon>
        <taxon>Gemmatimonadia</taxon>
        <taxon>Candidatus Palauibacterales</taxon>
        <taxon>Candidatus Palauibacteraceae</taxon>
        <taxon>Candidatus Kutchimonas</taxon>
    </lineage>
</organism>
<dbReference type="InterPro" id="IPR055557">
    <property type="entry name" value="DUF7133"/>
</dbReference>
<dbReference type="EMBL" id="JAACAK010000028">
    <property type="protein sequence ID" value="NIR74208.1"/>
    <property type="molecule type" value="Genomic_DNA"/>
</dbReference>
<dbReference type="InterPro" id="IPR012938">
    <property type="entry name" value="Glc/Sorbosone_DH"/>
</dbReference>
<dbReference type="Proteomes" id="UP000702544">
    <property type="component" value="Unassembled WGS sequence"/>
</dbReference>